<evidence type="ECO:0000256" key="1">
    <source>
        <dbReference type="SAM" id="MobiDB-lite"/>
    </source>
</evidence>
<comment type="caution">
    <text evidence="2">The sequence shown here is derived from an EMBL/GenBank/DDBJ whole genome shotgun (WGS) entry which is preliminary data.</text>
</comment>
<feature type="region of interest" description="Disordered" evidence="1">
    <location>
        <begin position="42"/>
        <end position="65"/>
    </location>
</feature>
<dbReference type="EMBL" id="JAZGQO010000005">
    <property type="protein sequence ID" value="KAK6187040.1"/>
    <property type="molecule type" value="Genomic_DNA"/>
</dbReference>
<accession>A0AAN8K306</accession>
<feature type="compositionally biased region" description="Low complexity" evidence="1">
    <location>
        <begin position="488"/>
        <end position="505"/>
    </location>
</feature>
<dbReference type="AlphaFoldDB" id="A0AAN8K306"/>
<protein>
    <submittedName>
        <fullName evidence="2">Uncharacterized protein</fullName>
    </submittedName>
</protein>
<proteinExistence type="predicted"/>
<feature type="region of interest" description="Disordered" evidence="1">
    <location>
        <begin position="174"/>
        <end position="225"/>
    </location>
</feature>
<feature type="compositionally biased region" description="Low complexity" evidence="1">
    <location>
        <begin position="42"/>
        <end position="51"/>
    </location>
</feature>
<feature type="compositionally biased region" description="Polar residues" evidence="1">
    <location>
        <begin position="185"/>
        <end position="208"/>
    </location>
</feature>
<feature type="region of interest" description="Disordered" evidence="1">
    <location>
        <begin position="483"/>
        <end position="505"/>
    </location>
</feature>
<keyword evidence="3" id="KW-1185">Reference proteome</keyword>
<feature type="region of interest" description="Disordered" evidence="1">
    <location>
        <begin position="129"/>
        <end position="157"/>
    </location>
</feature>
<name>A0AAN8K306_PATCE</name>
<gene>
    <name evidence="2" type="ORF">SNE40_006289</name>
</gene>
<reference evidence="2 3" key="1">
    <citation type="submission" date="2024-01" db="EMBL/GenBank/DDBJ databases">
        <title>The genome of the rayed Mediterranean limpet Patella caerulea (Linnaeus, 1758).</title>
        <authorList>
            <person name="Anh-Thu Weber A."/>
            <person name="Halstead-Nussloch G."/>
        </authorList>
    </citation>
    <scope>NUCLEOTIDE SEQUENCE [LARGE SCALE GENOMIC DNA]</scope>
    <source>
        <strain evidence="2">AATW-2023a</strain>
        <tissue evidence="2">Whole specimen</tissue>
    </source>
</reference>
<sequence>MCENVECSYPLDIDGSCSTSIINRDFRTITTPSQRRQAAAANQTAALSTSSHFPSRPPSVQSSLRSRVSFNSVKRSTNFQNIPTANHLSCAKSLPKASPVQLNQNIISKFQPINLKSIQKPSVIGDTTNSRTVIPVGTSKSTTNHNRRNSQTTQSTDNYLEQFAGFVKSRVATPPSVFKPKTNIERSNSLGSKENSPSPAILPSNVSSLKRKSRPVTPELSKQKKQKIENIFSREVLSKSFLSVKSQSVASTHRQSPTPREIIVCRPAGSLKGEPREIKPVPRKVTPADIIQQVLKKTKTEDDSLGASKFAPFQLKSPTVQVSKSVTTKTSAKYTDVFKSLTCSAITISKDGPNLLINNNFENGDKGKKAAVPKGVFSAPQTIPQNKKTPQITPTTKSNIVRKSPLLKTQKSQDYSSCVDDYCDSFDTSLFDDVAFDSKTAEVKSEEEIVYNKLLNTINDSTLKLKQSFPEYKNSSSVNNFRKEWDQSSDGRSVTSSASSSPKLSPFELKTNCETSVNIDSLLLDCRDHDLDQEVSYILSSEHPPTQDRCAKNLNSINAKTETIECTKNSDDVTDIIIFADSINRLDNAEVDFEILDT</sequence>
<dbReference type="Proteomes" id="UP001347796">
    <property type="component" value="Unassembled WGS sequence"/>
</dbReference>
<evidence type="ECO:0000313" key="3">
    <source>
        <dbReference type="Proteomes" id="UP001347796"/>
    </source>
</evidence>
<organism evidence="2 3">
    <name type="scientific">Patella caerulea</name>
    <name type="common">Rayed Mediterranean limpet</name>
    <dbReference type="NCBI Taxonomy" id="87958"/>
    <lineage>
        <taxon>Eukaryota</taxon>
        <taxon>Metazoa</taxon>
        <taxon>Spiralia</taxon>
        <taxon>Lophotrochozoa</taxon>
        <taxon>Mollusca</taxon>
        <taxon>Gastropoda</taxon>
        <taxon>Patellogastropoda</taxon>
        <taxon>Patelloidea</taxon>
        <taxon>Patellidae</taxon>
        <taxon>Patella</taxon>
    </lineage>
</organism>
<evidence type="ECO:0000313" key="2">
    <source>
        <dbReference type="EMBL" id="KAK6187040.1"/>
    </source>
</evidence>